<evidence type="ECO:0000256" key="1">
    <source>
        <dbReference type="ARBA" id="ARBA00007025"/>
    </source>
</evidence>
<evidence type="ECO:0008006" key="16">
    <source>
        <dbReference type="Google" id="ProtNLM"/>
    </source>
</evidence>
<dbReference type="GO" id="GO:0000785">
    <property type="term" value="C:chromatin"/>
    <property type="evidence" value="ECO:0007669"/>
    <property type="project" value="EnsemblFungi"/>
</dbReference>
<dbReference type="GO" id="GO:0005634">
    <property type="term" value="C:nucleus"/>
    <property type="evidence" value="ECO:0007669"/>
    <property type="project" value="TreeGrafter"/>
</dbReference>
<dbReference type="InterPro" id="IPR049730">
    <property type="entry name" value="SNF2/RAD54-like_C"/>
</dbReference>
<reference evidence="14 15" key="1">
    <citation type="journal article" date="2016" name="Proc. Natl. Acad. Sci. U.S.A.">
        <title>Comparative genomics of biotechnologically important yeasts.</title>
        <authorList>
            <person name="Riley R."/>
            <person name="Haridas S."/>
            <person name="Wolfe K.H."/>
            <person name="Lopes M.R."/>
            <person name="Hittinger C.T."/>
            <person name="Goeker M."/>
            <person name="Salamov A.A."/>
            <person name="Wisecaver J.H."/>
            <person name="Long T.M."/>
            <person name="Calvey C.H."/>
            <person name="Aerts A.L."/>
            <person name="Barry K.W."/>
            <person name="Choi C."/>
            <person name="Clum A."/>
            <person name="Coughlan A.Y."/>
            <person name="Deshpande S."/>
            <person name="Douglass A.P."/>
            <person name="Hanson S.J."/>
            <person name="Klenk H.-P."/>
            <person name="LaButti K.M."/>
            <person name="Lapidus A."/>
            <person name="Lindquist E.A."/>
            <person name="Lipzen A.M."/>
            <person name="Meier-Kolthoff J.P."/>
            <person name="Ohm R.A."/>
            <person name="Otillar R.P."/>
            <person name="Pangilinan J.L."/>
            <person name="Peng Y."/>
            <person name="Rokas A."/>
            <person name="Rosa C.A."/>
            <person name="Scheuner C."/>
            <person name="Sibirny A.A."/>
            <person name="Slot J.C."/>
            <person name="Stielow J.B."/>
            <person name="Sun H."/>
            <person name="Kurtzman C.P."/>
            <person name="Blackwell M."/>
            <person name="Grigoriev I.V."/>
            <person name="Jeffries T.W."/>
        </authorList>
    </citation>
    <scope>NUCLEOTIDE SEQUENCE [LARGE SCALE GENOMIC DNA]</scope>
    <source>
        <strain evidence="14 15">NRRL Y-2026</strain>
    </source>
</reference>
<protein>
    <recommendedName>
        <fullName evidence="16">DNA repair protein RAD5</fullName>
    </recommendedName>
</protein>
<dbReference type="Pfam" id="PF00176">
    <property type="entry name" value="SNF2-rel_dom"/>
    <property type="match status" value="1"/>
</dbReference>
<organism evidence="14 15">
    <name type="scientific">Pichia membranifaciens NRRL Y-2026</name>
    <dbReference type="NCBI Taxonomy" id="763406"/>
    <lineage>
        <taxon>Eukaryota</taxon>
        <taxon>Fungi</taxon>
        <taxon>Dikarya</taxon>
        <taxon>Ascomycota</taxon>
        <taxon>Saccharomycotina</taxon>
        <taxon>Pichiomycetes</taxon>
        <taxon>Pichiales</taxon>
        <taxon>Pichiaceae</taxon>
        <taxon>Pichia</taxon>
    </lineage>
</organism>
<dbReference type="SMART" id="SM00487">
    <property type="entry name" value="DEXDc"/>
    <property type="match status" value="1"/>
</dbReference>
<evidence type="ECO:0000256" key="2">
    <source>
        <dbReference type="ARBA" id="ARBA00022723"/>
    </source>
</evidence>
<dbReference type="InterPro" id="IPR038718">
    <property type="entry name" value="SNF2-like_sf"/>
</dbReference>
<dbReference type="GO" id="GO:0003697">
    <property type="term" value="F:single-stranded DNA binding"/>
    <property type="evidence" value="ECO:0007669"/>
    <property type="project" value="EnsemblFungi"/>
</dbReference>
<keyword evidence="4 9" id="KW-0863">Zinc-finger</keyword>
<gene>
    <name evidence="14" type="ORF">PICMEDRAFT_14513</name>
</gene>
<dbReference type="PANTHER" id="PTHR45626:SF22">
    <property type="entry name" value="DNA REPAIR PROTEIN RAD5"/>
    <property type="match status" value="1"/>
</dbReference>
<keyword evidence="15" id="KW-1185">Reference proteome</keyword>
<name>A0A1E3NSD1_9ASCO</name>
<evidence type="ECO:0000256" key="8">
    <source>
        <dbReference type="ARBA" id="ARBA00022840"/>
    </source>
</evidence>
<evidence type="ECO:0000256" key="9">
    <source>
        <dbReference type="PROSITE-ProRule" id="PRU00175"/>
    </source>
</evidence>
<proteinExistence type="inferred from homology"/>
<dbReference type="PROSITE" id="PS51192">
    <property type="entry name" value="HELICASE_ATP_BIND_1"/>
    <property type="match status" value="1"/>
</dbReference>
<dbReference type="CDD" id="cd18793">
    <property type="entry name" value="SF2_C_SNF"/>
    <property type="match status" value="1"/>
</dbReference>
<accession>A0A1E3NSD1</accession>
<dbReference type="SMART" id="SM00184">
    <property type="entry name" value="RING"/>
    <property type="match status" value="1"/>
</dbReference>
<dbReference type="RefSeq" id="XP_019020122.1">
    <property type="nucleotide sequence ID" value="XM_019160409.1"/>
</dbReference>
<dbReference type="GO" id="GO:0042276">
    <property type="term" value="P:error-prone translesion synthesis"/>
    <property type="evidence" value="ECO:0007669"/>
    <property type="project" value="EnsemblFungi"/>
</dbReference>
<evidence type="ECO:0000256" key="7">
    <source>
        <dbReference type="ARBA" id="ARBA00022833"/>
    </source>
</evidence>
<keyword evidence="3" id="KW-0547">Nucleotide-binding</keyword>
<evidence type="ECO:0000256" key="10">
    <source>
        <dbReference type="SAM" id="MobiDB-lite"/>
    </source>
</evidence>
<comment type="similarity">
    <text evidence="1">Belongs to the SNF2/RAD54 helicase family.</text>
</comment>
<dbReference type="PROSITE" id="PS51194">
    <property type="entry name" value="HELICASE_CTER"/>
    <property type="match status" value="1"/>
</dbReference>
<feature type="region of interest" description="Disordered" evidence="10">
    <location>
        <begin position="385"/>
        <end position="413"/>
    </location>
</feature>
<dbReference type="AlphaFoldDB" id="A0A1E3NSD1"/>
<feature type="compositionally biased region" description="Basic and acidic residues" evidence="10">
    <location>
        <begin position="96"/>
        <end position="119"/>
    </location>
</feature>
<evidence type="ECO:0000313" key="14">
    <source>
        <dbReference type="EMBL" id="ODQ49009.1"/>
    </source>
</evidence>
<keyword evidence="7" id="KW-0862">Zinc</keyword>
<keyword evidence="2" id="KW-0479">Metal-binding</keyword>
<dbReference type="Gene3D" id="3.40.50.10810">
    <property type="entry name" value="Tandem AAA-ATPase domain"/>
    <property type="match status" value="1"/>
</dbReference>
<evidence type="ECO:0000256" key="6">
    <source>
        <dbReference type="ARBA" id="ARBA00022806"/>
    </source>
</evidence>
<keyword evidence="8" id="KW-0067">ATP-binding</keyword>
<evidence type="ECO:0000259" key="13">
    <source>
        <dbReference type="PROSITE" id="PS51194"/>
    </source>
</evidence>
<evidence type="ECO:0000256" key="4">
    <source>
        <dbReference type="ARBA" id="ARBA00022771"/>
    </source>
</evidence>
<feature type="region of interest" description="Disordered" evidence="10">
    <location>
        <begin position="96"/>
        <end position="121"/>
    </location>
</feature>
<dbReference type="InterPro" id="IPR001841">
    <property type="entry name" value="Znf_RING"/>
</dbReference>
<dbReference type="GeneID" id="30177096"/>
<dbReference type="SUPFAM" id="SSF57850">
    <property type="entry name" value="RING/U-box"/>
    <property type="match status" value="1"/>
</dbReference>
<evidence type="ECO:0000256" key="5">
    <source>
        <dbReference type="ARBA" id="ARBA00022801"/>
    </source>
</evidence>
<keyword evidence="6" id="KW-0347">Helicase</keyword>
<dbReference type="InterPro" id="IPR014001">
    <property type="entry name" value="Helicase_ATP-bd"/>
</dbReference>
<dbReference type="InterPro" id="IPR017907">
    <property type="entry name" value="Znf_RING_CS"/>
</dbReference>
<dbReference type="PROSITE" id="PS50089">
    <property type="entry name" value="ZF_RING_2"/>
    <property type="match status" value="1"/>
</dbReference>
<dbReference type="GO" id="GO:0008270">
    <property type="term" value="F:zinc ion binding"/>
    <property type="evidence" value="ECO:0007669"/>
    <property type="project" value="UniProtKB-KW"/>
</dbReference>
<dbReference type="InterPro" id="IPR013083">
    <property type="entry name" value="Znf_RING/FYVE/PHD"/>
</dbReference>
<dbReference type="CDD" id="cd18008">
    <property type="entry name" value="DEXDc_SHPRH-like"/>
    <property type="match status" value="1"/>
</dbReference>
<dbReference type="InterPro" id="IPR050628">
    <property type="entry name" value="SNF2_RAD54_helicase_TF"/>
</dbReference>
<dbReference type="SMART" id="SM00490">
    <property type="entry name" value="HELICc"/>
    <property type="match status" value="1"/>
</dbReference>
<dbReference type="GO" id="GO:0005524">
    <property type="term" value="F:ATP binding"/>
    <property type="evidence" value="ECO:0007669"/>
    <property type="project" value="UniProtKB-KW"/>
</dbReference>
<feature type="domain" description="Helicase ATP-binding" evidence="12">
    <location>
        <begin position="539"/>
        <end position="733"/>
    </location>
</feature>
<dbReference type="GO" id="GO:0006302">
    <property type="term" value="P:double-strand break repair"/>
    <property type="evidence" value="ECO:0007669"/>
    <property type="project" value="EnsemblFungi"/>
</dbReference>
<dbReference type="Gene3D" id="3.40.50.300">
    <property type="entry name" value="P-loop containing nucleotide triphosphate hydrolases"/>
    <property type="match status" value="2"/>
</dbReference>
<dbReference type="PANTHER" id="PTHR45626">
    <property type="entry name" value="TRANSCRIPTION TERMINATION FACTOR 2-RELATED"/>
    <property type="match status" value="1"/>
</dbReference>
<dbReference type="GO" id="GO:0042275">
    <property type="term" value="P:error-free postreplication DNA repair"/>
    <property type="evidence" value="ECO:0007669"/>
    <property type="project" value="EnsemblFungi"/>
</dbReference>
<dbReference type="SUPFAM" id="SSF52540">
    <property type="entry name" value="P-loop containing nucleoside triphosphate hydrolases"/>
    <property type="match status" value="2"/>
</dbReference>
<dbReference type="InterPro" id="IPR000330">
    <property type="entry name" value="SNF2_N"/>
</dbReference>
<dbReference type="OrthoDB" id="2801544at2759"/>
<dbReference type="Gene3D" id="3.30.40.10">
    <property type="entry name" value="Zinc/RING finger domain, C3HC4 (zinc finger)"/>
    <property type="match status" value="1"/>
</dbReference>
<dbReference type="GO" id="GO:0000403">
    <property type="term" value="F:Y-form DNA binding"/>
    <property type="evidence" value="ECO:0007669"/>
    <property type="project" value="EnsemblFungi"/>
</dbReference>
<evidence type="ECO:0000313" key="15">
    <source>
        <dbReference type="Proteomes" id="UP000094455"/>
    </source>
</evidence>
<dbReference type="InterPro" id="IPR027417">
    <property type="entry name" value="P-loop_NTPase"/>
</dbReference>
<dbReference type="GO" id="GO:0009378">
    <property type="term" value="F:four-way junction helicase activity"/>
    <property type="evidence" value="ECO:0007669"/>
    <property type="project" value="EnsemblFungi"/>
</dbReference>
<evidence type="ECO:0000259" key="11">
    <source>
        <dbReference type="PROSITE" id="PS50089"/>
    </source>
</evidence>
<dbReference type="Pfam" id="PF00271">
    <property type="entry name" value="Helicase_C"/>
    <property type="match status" value="1"/>
</dbReference>
<dbReference type="GO" id="GO:0000400">
    <property type="term" value="F:four-way junction DNA binding"/>
    <property type="evidence" value="ECO:0007669"/>
    <property type="project" value="EnsemblFungi"/>
</dbReference>
<dbReference type="GO" id="GO:0016787">
    <property type="term" value="F:hydrolase activity"/>
    <property type="evidence" value="ECO:0007669"/>
    <property type="project" value="UniProtKB-KW"/>
</dbReference>
<dbReference type="GO" id="GO:0000209">
    <property type="term" value="P:protein polyubiquitination"/>
    <property type="evidence" value="ECO:0007669"/>
    <property type="project" value="EnsemblFungi"/>
</dbReference>
<dbReference type="EMBL" id="KV454001">
    <property type="protein sequence ID" value="ODQ49009.1"/>
    <property type="molecule type" value="Genomic_DNA"/>
</dbReference>
<dbReference type="GO" id="GO:0010994">
    <property type="term" value="P:free ubiquitin chain polymerization"/>
    <property type="evidence" value="ECO:0007669"/>
    <property type="project" value="EnsemblFungi"/>
</dbReference>
<keyword evidence="5" id="KW-0378">Hydrolase</keyword>
<feature type="domain" description="Helicase C-terminal" evidence="13">
    <location>
        <begin position="1051"/>
        <end position="1222"/>
    </location>
</feature>
<dbReference type="GO" id="GO:0070987">
    <property type="term" value="P:error-free translesion synthesis"/>
    <property type="evidence" value="ECO:0007669"/>
    <property type="project" value="EnsemblFungi"/>
</dbReference>
<dbReference type="PROSITE" id="PS00518">
    <property type="entry name" value="ZF_RING_1"/>
    <property type="match status" value="1"/>
</dbReference>
<dbReference type="Proteomes" id="UP000094455">
    <property type="component" value="Unassembled WGS sequence"/>
</dbReference>
<dbReference type="GO" id="GO:0000781">
    <property type="term" value="C:chromosome, telomeric region"/>
    <property type="evidence" value="ECO:0007669"/>
    <property type="project" value="EnsemblFungi"/>
</dbReference>
<evidence type="ECO:0000259" key="12">
    <source>
        <dbReference type="PROSITE" id="PS51192"/>
    </source>
</evidence>
<sequence>MVEKNTTKHFFDHTLQTVIPSDVPSPQSDTPSYKSNVSIEKDHDQFLKFKEEMKYLFTDIAESSIYFLYKKFKSSPNLLQDATNVFLDNGNHLLDEKVQSEGNNKVEHSSSKQPREKESMVVNKKAKYEYTSRKNQIEPNKKAETSRYFTAKVKKVSKARPKSDASTNIQTLSMNHIETPFYDTSAIKETNYWKRYIGTMNMSCWCTRSAHSLDSIYLDNRLIFTKPSASDVVYVSHQAENSKFRRELGRLTEDIAEFIGPLIDESAIVFENKLFFVEGERLSTGDTFVIRSDCFISQQIFEVEKGADNLNDEFDLEQLKVMKHAGGNVEAGTRLKSAVLKLFQKLGLKSLKEKDREQKKIDSLQKCDSDDESEFQELHKNAQLEELSGSNDPDQENDNAYDNGNNRDDSANDARLTLNQVKDLYRSTEVNDLHQSLPESTPNNFKIDLRPYQRQGLSWMLYREKEYDLIGINNTIYTDGERSFMVEQLKSLENSLNPLWKEYQWPKPPARLQHLESQPNFPDEFYLNLYKGSCSLTRPLLKSTCKGGILADEMGLGKTITTLSLILSYPKDVIYDSLPLDDINRRKDFAFGTTLIVVPMALLTQWEREFMKVIEDQKIHRCFIYYGSDSLGNLKQLLCSKDAPTIVLTTYGMIQSEWSRFSKSEVSSKNYGLFSIKFLRIILDEGHNIRNRTTKTAKAVYNLRSDRRWILTGTPIINRLEDLFSLVHFLDLKPWSYHALWKQCISLPFDTGKEVDVAVELLKSILDPILLRRTKSQKDKDGNYLVVLPPKEVNIERLSFNKRERAIYEWLKEKAVNSFNENFKSGMIFKNYSSILTQLLRLRQVCCHIDLIKTGESEAMDDPASSLAVDKQPKLSTKADDEILSLVEMIETNEKQQKLPIEKIKELKEEIYKLYPTFEDTECSICTEMVNIDTCIITDCKHCFCLSCLTEHFEFQLKHPKDNEEANAEEIDTGADDNQFLKAEEVFCPMCRTPINRNRLFRTVGKKKPTAVDMVNLDVNDSLLTQKTSLGSSASRDYFVRPFTPNEQSSKINALLIHLEQIKQESPGEHIIVFSQFTSFLDIIGNELEKYTEEFKVLKFDGRLNLEQRQHVLNEFDKTLPDGEEKVCILLLSLKAGGVGLNLTIASKAFLMDPHWNNAIEFQAIDRLHRVGQSKSVKVIRFIMEGSIEERMLGIQERKNQLGEALTISDEERRKRKLEELQSLFKE</sequence>
<feature type="domain" description="RING-type" evidence="11">
    <location>
        <begin position="923"/>
        <end position="992"/>
    </location>
</feature>
<dbReference type="STRING" id="763406.A0A1E3NSD1"/>
<dbReference type="InterPro" id="IPR001650">
    <property type="entry name" value="Helicase_C-like"/>
</dbReference>
<evidence type="ECO:0000256" key="3">
    <source>
        <dbReference type="ARBA" id="ARBA00022741"/>
    </source>
</evidence>